<gene>
    <name evidence="2" type="ORF">GDO78_013373</name>
</gene>
<reference evidence="2" key="1">
    <citation type="thesis" date="2020" institute="ProQuest LLC" country="789 East Eisenhower Parkway, Ann Arbor, MI, USA">
        <title>Comparative Genomics and Chromosome Evolution.</title>
        <authorList>
            <person name="Mudd A.B."/>
        </authorList>
    </citation>
    <scope>NUCLEOTIDE SEQUENCE</scope>
    <source>
        <strain evidence="2">HN-11 Male</strain>
        <tissue evidence="2">Kidney and liver</tissue>
    </source>
</reference>
<evidence type="ECO:0000313" key="2">
    <source>
        <dbReference type="EMBL" id="KAG9478340.1"/>
    </source>
</evidence>
<dbReference type="Proteomes" id="UP000770717">
    <property type="component" value="Unassembled WGS sequence"/>
</dbReference>
<proteinExistence type="predicted"/>
<dbReference type="AlphaFoldDB" id="A0A8J6K4D8"/>
<keyword evidence="3" id="KW-1185">Reference proteome</keyword>
<sequence>METAQNSRLGCLPDSDTCSCGIQIGDITIPAMRWECPLKPAARRELPELPVSKGMITHSLKTIEDFAWQNCLQEEIHCFYSTSHAADILTNHPHGVEKNSRKAQYGLPAAASRPTMA</sequence>
<name>A0A8J6K4D8_ELECQ</name>
<protein>
    <submittedName>
        <fullName evidence="2">Uncharacterized protein</fullName>
    </submittedName>
</protein>
<organism evidence="2 3">
    <name type="scientific">Eleutherodactylus coqui</name>
    <name type="common">Puerto Rican coqui</name>
    <dbReference type="NCBI Taxonomy" id="57060"/>
    <lineage>
        <taxon>Eukaryota</taxon>
        <taxon>Metazoa</taxon>
        <taxon>Chordata</taxon>
        <taxon>Craniata</taxon>
        <taxon>Vertebrata</taxon>
        <taxon>Euteleostomi</taxon>
        <taxon>Amphibia</taxon>
        <taxon>Batrachia</taxon>
        <taxon>Anura</taxon>
        <taxon>Neobatrachia</taxon>
        <taxon>Hyloidea</taxon>
        <taxon>Eleutherodactylidae</taxon>
        <taxon>Eleutherodactylinae</taxon>
        <taxon>Eleutherodactylus</taxon>
        <taxon>Eleutherodactylus</taxon>
    </lineage>
</organism>
<dbReference type="EMBL" id="WNTK01000009">
    <property type="protein sequence ID" value="KAG9478340.1"/>
    <property type="molecule type" value="Genomic_DNA"/>
</dbReference>
<evidence type="ECO:0000313" key="3">
    <source>
        <dbReference type="Proteomes" id="UP000770717"/>
    </source>
</evidence>
<accession>A0A8J6K4D8</accession>
<evidence type="ECO:0000256" key="1">
    <source>
        <dbReference type="SAM" id="MobiDB-lite"/>
    </source>
</evidence>
<comment type="caution">
    <text evidence="2">The sequence shown here is derived from an EMBL/GenBank/DDBJ whole genome shotgun (WGS) entry which is preliminary data.</text>
</comment>
<feature type="region of interest" description="Disordered" evidence="1">
    <location>
        <begin position="93"/>
        <end position="117"/>
    </location>
</feature>